<protein>
    <recommendedName>
        <fullName evidence="1">Phospholipase/carboxylesterase/thioesterase domain-containing protein</fullName>
    </recommendedName>
</protein>
<proteinExistence type="predicted"/>
<dbReference type="Gene3D" id="3.40.50.1820">
    <property type="entry name" value="alpha/beta hydrolase"/>
    <property type="match status" value="1"/>
</dbReference>
<dbReference type="AlphaFoldDB" id="A0AAD7RFS3"/>
<feature type="domain" description="Phospholipase/carboxylesterase/thioesterase" evidence="1">
    <location>
        <begin position="24"/>
        <end position="98"/>
    </location>
</feature>
<evidence type="ECO:0000313" key="3">
    <source>
        <dbReference type="Proteomes" id="UP001221898"/>
    </source>
</evidence>
<evidence type="ECO:0000313" key="2">
    <source>
        <dbReference type="EMBL" id="KAJ8383374.1"/>
    </source>
</evidence>
<sequence length="115" mass="12956">MRGVEYVSTMHKAMGGIENFDYYSTDTVLKTLTEDTLKSVPPFCLLHGTSDMIIPVESSLKFSEALTSLSVKVSLYLLAKLGHTEILTELMAPDRHFYHTIYGCIKQEYSKLTVD</sequence>
<dbReference type="GO" id="GO:0016787">
    <property type="term" value="F:hydrolase activity"/>
    <property type="evidence" value="ECO:0007669"/>
    <property type="project" value="InterPro"/>
</dbReference>
<gene>
    <name evidence="2" type="ORF">AAFF_G00221640</name>
</gene>
<keyword evidence="3" id="KW-1185">Reference proteome</keyword>
<reference evidence="2" key="1">
    <citation type="journal article" date="2023" name="Science">
        <title>Genome structures resolve the early diversification of teleost fishes.</title>
        <authorList>
            <person name="Parey E."/>
            <person name="Louis A."/>
            <person name="Montfort J."/>
            <person name="Bouchez O."/>
            <person name="Roques C."/>
            <person name="Iampietro C."/>
            <person name="Lluch J."/>
            <person name="Castinel A."/>
            <person name="Donnadieu C."/>
            <person name="Desvignes T."/>
            <person name="Floi Bucao C."/>
            <person name="Jouanno E."/>
            <person name="Wen M."/>
            <person name="Mejri S."/>
            <person name="Dirks R."/>
            <person name="Jansen H."/>
            <person name="Henkel C."/>
            <person name="Chen W.J."/>
            <person name="Zahm M."/>
            <person name="Cabau C."/>
            <person name="Klopp C."/>
            <person name="Thompson A.W."/>
            <person name="Robinson-Rechavi M."/>
            <person name="Braasch I."/>
            <person name="Lecointre G."/>
            <person name="Bobe J."/>
            <person name="Postlethwait J.H."/>
            <person name="Berthelot C."/>
            <person name="Roest Crollius H."/>
            <person name="Guiguen Y."/>
        </authorList>
    </citation>
    <scope>NUCLEOTIDE SEQUENCE</scope>
    <source>
        <strain evidence="2">NC1722</strain>
    </source>
</reference>
<name>A0AAD7RFS3_9TELE</name>
<dbReference type="SUPFAM" id="SSF53474">
    <property type="entry name" value="alpha/beta-Hydrolases"/>
    <property type="match status" value="1"/>
</dbReference>
<dbReference type="Proteomes" id="UP001221898">
    <property type="component" value="Unassembled WGS sequence"/>
</dbReference>
<dbReference type="InterPro" id="IPR003140">
    <property type="entry name" value="PLipase/COase/thioEstase"/>
</dbReference>
<dbReference type="EMBL" id="JAINUG010000295">
    <property type="protein sequence ID" value="KAJ8383374.1"/>
    <property type="molecule type" value="Genomic_DNA"/>
</dbReference>
<organism evidence="2 3">
    <name type="scientific">Aldrovandia affinis</name>
    <dbReference type="NCBI Taxonomy" id="143900"/>
    <lineage>
        <taxon>Eukaryota</taxon>
        <taxon>Metazoa</taxon>
        <taxon>Chordata</taxon>
        <taxon>Craniata</taxon>
        <taxon>Vertebrata</taxon>
        <taxon>Euteleostomi</taxon>
        <taxon>Actinopterygii</taxon>
        <taxon>Neopterygii</taxon>
        <taxon>Teleostei</taxon>
        <taxon>Notacanthiformes</taxon>
        <taxon>Halosauridae</taxon>
        <taxon>Aldrovandia</taxon>
    </lineage>
</organism>
<comment type="caution">
    <text evidence="2">The sequence shown here is derived from an EMBL/GenBank/DDBJ whole genome shotgun (WGS) entry which is preliminary data.</text>
</comment>
<accession>A0AAD7RFS3</accession>
<dbReference type="Pfam" id="PF02230">
    <property type="entry name" value="Abhydrolase_2"/>
    <property type="match status" value="1"/>
</dbReference>
<evidence type="ECO:0000259" key="1">
    <source>
        <dbReference type="Pfam" id="PF02230"/>
    </source>
</evidence>
<dbReference type="InterPro" id="IPR029058">
    <property type="entry name" value="AB_hydrolase_fold"/>
</dbReference>